<evidence type="ECO:0000256" key="2">
    <source>
        <dbReference type="SAM" id="MobiDB-lite"/>
    </source>
</evidence>
<dbReference type="VEuPathDB" id="CryptoDB:Cvel_31297"/>
<evidence type="ECO:0000256" key="1">
    <source>
        <dbReference type="SAM" id="Coils"/>
    </source>
</evidence>
<dbReference type="EMBL" id="CDMZ01003778">
    <property type="protein sequence ID" value="CEM47551.1"/>
    <property type="molecule type" value="Genomic_DNA"/>
</dbReference>
<feature type="region of interest" description="Disordered" evidence="2">
    <location>
        <begin position="189"/>
        <end position="208"/>
    </location>
</feature>
<keyword evidence="1" id="KW-0175">Coiled coil</keyword>
<feature type="region of interest" description="Disordered" evidence="2">
    <location>
        <begin position="630"/>
        <end position="699"/>
    </location>
</feature>
<reference evidence="3" key="1">
    <citation type="submission" date="2014-11" db="EMBL/GenBank/DDBJ databases">
        <authorList>
            <person name="Otto D Thomas"/>
            <person name="Naeem Raeece"/>
        </authorList>
    </citation>
    <scope>NUCLEOTIDE SEQUENCE</scope>
</reference>
<organism evidence="3">
    <name type="scientific">Chromera velia CCMP2878</name>
    <dbReference type="NCBI Taxonomy" id="1169474"/>
    <lineage>
        <taxon>Eukaryota</taxon>
        <taxon>Sar</taxon>
        <taxon>Alveolata</taxon>
        <taxon>Colpodellida</taxon>
        <taxon>Chromeraceae</taxon>
        <taxon>Chromera</taxon>
    </lineage>
</organism>
<evidence type="ECO:0000313" key="3">
    <source>
        <dbReference type="EMBL" id="CEM47551.1"/>
    </source>
</evidence>
<feature type="coiled-coil region" evidence="1">
    <location>
        <begin position="595"/>
        <end position="629"/>
    </location>
</feature>
<feature type="non-terminal residue" evidence="3">
    <location>
        <position position="1"/>
    </location>
</feature>
<sequence length="699" mass="80363">LEKRKMMPREICEDNHFCALTSYWHTPEMDLNGVIRPFDKLREVKEKTAEAKKNAVGAEKDTEEREVRETPKQQAEREAKTMCRFCIEYSFRAFGKPLGSGRIPKTESKVQSAKLSVMYSMCGNVPKFYVVQKLRCENGARYFHSYFDSVWSSLQAGTGKLDFGEGLCEEYCSDPAVTGEDGEGSALTRKSLDLEASGSGQPETEEKGMDLQWYKSETGEYGKRWYQIFSVPPRARMLQLAEKVDEEVLYLRKKLELMSWDAHYSSRKLYPQSGQSGIITRYSEDALLFTWQQMSIVSRHLKAGYEFYAAGMPLLRSCGSPNKKDGLMAYFESMIPPLENAITTLAGIGEQMEHVDPPEEPLDRKQGKEDLEKVGKTMREKQQNLLDYSLKELKIQSVYAKLSNLVPPDFLSRWQRFKNAVKSSWLNPLRFFRSNKSVEKSRYFKVQNKIAKLCKPDTLTEFRQGDLALMYAKCCFSSQEMFIISNHQTTVLFVRLQTVLKMLGNLKEKGIFKNIGKFFNLSSAPKSYHFIAVKLIEDMVQNFKTLIEQNDEQQKQNSEAQSKALAVSTEMQEHRRAGLFKFFAKRFEIARGKGINRIEKSKKKLKGVIKKIRQTMEALRDEMTQNEKLIWDNDGSDGCKETPASRRRATEARFEEERAAKNEATGEWMAVQRSPEEDLEMDHLISAPPPTSGKEVRRT</sequence>
<name>A0A0G4HT48_9ALVE</name>
<accession>A0A0G4HT48</accession>
<feature type="coiled-coil region" evidence="1">
    <location>
        <begin position="536"/>
        <end position="563"/>
    </location>
</feature>
<gene>
    <name evidence="3" type="ORF">Cvel_31297</name>
</gene>
<protein>
    <submittedName>
        <fullName evidence="3">Uncharacterized protein</fullName>
    </submittedName>
</protein>
<dbReference type="AlphaFoldDB" id="A0A0G4HT48"/>
<feature type="region of interest" description="Disordered" evidence="2">
    <location>
        <begin position="49"/>
        <end position="74"/>
    </location>
</feature>
<proteinExistence type="predicted"/>
<feature type="compositionally biased region" description="Basic and acidic residues" evidence="2">
    <location>
        <begin position="630"/>
        <end position="661"/>
    </location>
</feature>